<dbReference type="InterPro" id="IPR028994">
    <property type="entry name" value="Integrin_alpha_N"/>
</dbReference>
<protein>
    <recommendedName>
        <fullName evidence="2">Secretion system C-terminal sorting domain-containing protein</fullName>
    </recommendedName>
</protein>
<dbReference type="RefSeq" id="WP_101071382.1">
    <property type="nucleotide sequence ID" value="NZ_PISP01000001.1"/>
</dbReference>
<dbReference type="Pfam" id="PF18962">
    <property type="entry name" value="Por_Secre_tail"/>
    <property type="match status" value="1"/>
</dbReference>
<evidence type="ECO:0000313" key="3">
    <source>
        <dbReference type="EMBL" id="PKD44099.1"/>
    </source>
</evidence>
<dbReference type="NCBIfam" id="TIGR04183">
    <property type="entry name" value="Por_Secre_tail"/>
    <property type="match status" value="1"/>
</dbReference>
<reference evidence="3 4" key="1">
    <citation type="submission" date="2017-11" db="EMBL/GenBank/DDBJ databases">
        <title>Rhodohalobacter 15182 sp. nov., isolated from a salt lake.</title>
        <authorList>
            <person name="Han S."/>
        </authorList>
    </citation>
    <scope>NUCLEOTIDE SEQUENCE [LARGE SCALE GENOMIC DNA]</scope>
    <source>
        <strain evidence="3 4">15182</strain>
    </source>
</reference>
<name>A0A2N0VIU3_9BACT</name>
<sequence>MIYRHFKSSGKHIISLLFLCFLCSPSVYSQDYSSSLNSLTPSPVDGTLHIIGVMAEFQPDDNRFTSGNGTFETGSIPYLENPGTSVDALPHDRSYFEAHLRFSKNYFERMSDGQLEIEYSVLPEVIRLSNKMEYYSPIGEEPDLSQLSELTREVWETVAESDMQVPSLQPGDNIAFVIFHAGVGRDIELTGTTLDRTPQDIPSVYLSNEALSEMMGDPSFSGFPIQNGNILVTNSLIIPRTLSRSGEDLTGERYVLPLSINGMLTAQLGSHLGLPDLFNTQTGESGIGRFGLMDGAGIFAYNGLFPPEMSAWEKLHLGWTEPTQYDTDQETSVNLPVSSLNRQSSTAQISLSSTEYFLLENRHRDPDGNGVTLTIQKPDRSIVEQTFSHSDVDFTNQRSGFDELLEPGVIIDVSHYDFSLPGGLDEEGNRELNGGILIWHIDDSVIEQQLIQNLGVNDDPSRKGVQLIEADGAQDIGRPVSVGLFQNESNGSAFDFWWSGNDATVITQTDRITLYENRFGPDTTPQNNSHSGAISTFELFDFSDNLPTANFSIRPVNPFEDLYNLSIDRSDLNIETFTPDSDDYWNSYPLSLSSFTRNGNQHILIPGNDGLQVYSLNDEVLSSPITDLQSYQQPLYSIIDEKIYLSPNPASSVDNIILQTAEWDGETLQLIDEFTVPANRGNLSSVETGYIDLDGSAFRFNIDNQTAESVPDQTFFRTDSEAGYSASLSGQNFIISYPGGSSEHTIFNESSRQRLYAGLIRVQSGNPLFYLVEDKSLKLFTPDNDYNQPIQLHDGASLERPAVADLTNNGAPEFIFVNKENHSLIALNQNGSYLDYFPLNPPAGVQFSGTPLIADINGDDQMNILIAGIDKSSLNLYAYDTSGELLDGFPLLVGGIQNLDQRIINPVIFDHYVAAVSPAGDLKIWEFPEMGEISWGSVYGIQNDNKSTANISSADTQIPDFTLLNKDETYNWPNPAQNDTNIRFQTSEPAEIEIKITTLSGRPIYDRKFQSRGGLPEEISIDTSSWASGGYIALITAEINEKKESKLIKIAIAR</sequence>
<dbReference type="InterPro" id="IPR026444">
    <property type="entry name" value="Secre_tail"/>
</dbReference>
<dbReference type="PANTHER" id="PTHR41775">
    <property type="entry name" value="SECRETED PROTEIN-RELATED"/>
    <property type="match status" value="1"/>
</dbReference>
<dbReference type="Proteomes" id="UP000233398">
    <property type="component" value="Unassembled WGS sequence"/>
</dbReference>
<keyword evidence="1" id="KW-0732">Signal</keyword>
<evidence type="ECO:0000313" key="4">
    <source>
        <dbReference type="Proteomes" id="UP000233398"/>
    </source>
</evidence>
<dbReference type="SUPFAM" id="SSF69318">
    <property type="entry name" value="Integrin alpha N-terminal domain"/>
    <property type="match status" value="1"/>
</dbReference>
<comment type="caution">
    <text evidence="3">The sequence shown here is derived from an EMBL/GenBank/DDBJ whole genome shotgun (WGS) entry which is preliminary data.</text>
</comment>
<dbReference type="OrthoDB" id="9813478at2"/>
<evidence type="ECO:0000259" key="2">
    <source>
        <dbReference type="Pfam" id="PF18962"/>
    </source>
</evidence>
<dbReference type="PANTHER" id="PTHR41775:SF1">
    <property type="entry name" value="PEPTIDASE M6-LIKE DOMAIN-CONTAINING PROTEIN"/>
    <property type="match status" value="1"/>
</dbReference>
<accession>A0A2N0VIU3</accession>
<proteinExistence type="predicted"/>
<feature type="domain" description="Secretion system C-terminal sorting" evidence="2">
    <location>
        <begin position="972"/>
        <end position="1048"/>
    </location>
</feature>
<evidence type="ECO:0000256" key="1">
    <source>
        <dbReference type="SAM" id="SignalP"/>
    </source>
</evidence>
<gene>
    <name evidence="3" type="ORF">CWD77_01100</name>
</gene>
<feature type="chain" id="PRO_5014741626" description="Secretion system C-terminal sorting domain-containing protein" evidence="1">
    <location>
        <begin position="30"/>
        <end position="1054"/>
    </location>
</feature>
<dbReference type="EMBL" id="PISP01000001">
    <property type="protein sequence ID" value="PKD44099.1"/>
    <property type="molecule type" value="Genomic_DNA"/>
</dbReference>
<feature type="signal peptide" evidence="1">
    <location>
        <begin position="1"/>
        <end position="29"/>
    </location>
</feature>
<dbReference type="AlphaFoldDB" id="A0A2N0VIU3"/>
<organism evidence="3 4">
    <name type="scientific">Rhodohalobacter barkolensis</name>
    <dbReference type="NCBI Taxonomy" id="2053187"/>
    <lineage>
        <taxon>Bacteria</taxon>
        <taxon>Pseudomonadati</taxon>
        <taxon>Balneolota</taxon>
        <taxon>Balneolia</taxon>
        <taxon>Balneolales</taxon>
        <taxon>Balneolaceae</taxon>
        <taxon>Rhodohalobacter</taxon>
    </lineage>
</organism>
<keyword evidence="4" id="KW-1185">Reference proteome</keyword>